<evidence type="ECO:0000259" key="1">
    <source>
        <dbReference type="PROSITE" id="PS50181"/>
    </source>
</evidence>
<dbReference type="InParanoid" id="A0A6P9AM19"/>
<reference evidence="3" key="1">
    <citation type="submission" date="2025-08" db="UniProtKB">
        <authorList>
            <consortium name="RefSeq"/>
        </authorList>
    </citation>
    <scope>IDENTIFICATION</scope>
    <source>
        <tissue evidence="3">Total insect</tissue>
    </source>
</reference>
<protein>
    <submittedName>
        <fullName evidence="3">Uncharacterized protein LOC117654269 isoform X1</fullName>
    </submittedName>
</protein>
<keyword evidence="2" id="KW-1185">Reference proteome</keyword>
<dbReference type="PROSITE" id="PS50181">
    <property type="entry name" value="FBOX"/>
    <property type="match status" value="1"/>
</dbReference>
<organism evidence="3">
    <name type="scientific">Thrips palmi</name>
    <name type="common">Melon thrips</name>
    <dbReference type="NCBI Taxonomy" id="161013"/>
    <lineage>
        <taxon>Eukaryota</taxon>
        <taxon>Metazoa</taxon>
        <taxon>Ecdysozoa</taxon>
        <taxon>Arthropoda</taxon>
        <taxon>Hexapoda</taxon>
        <taxon>Insecta</taxon>
        <taxon>Pterygota</taxon>
        <taxon>Neoptera</taxon>
        <taxon>Paraneoptera</taxon>
        <taxon>Thysanoptera</taxon>
        <taxon>Terebrantia</taxon>
        <taxon>Thripoidea</taxon>
        <taxon>Thripidae</taxon>
        <taxon>Thrips</taxon>
    </lineage>
</organism>
<dbReference type="SMART" id="SM00256">
    <property type="entry name" value="FBOX"/>
    <property type="match status" value="1"/>
</dbReference>
<sequence length="528" mass="58288">MVEAHPRTHSNLRFVSLELVNNNAQFCTRTNRDMNKICLFFHHVTSAVEASEQTSMSSPPSKRPHRAVELSPNVIFSTSTSAPMMDESQTLLALPDDALLAVLAFLQPRQLLRCRPVCRRLRDLCLHPQLWRTVKVLKDDKGLQCAALRLAPCLRLLQVASPSSANLEAAVYSTTCVVSEFHVTLEEESGQAFAVAALQLFSALGGLRKLAVAFKYRIASIETTPLLRVAYSLKHINQLTIGFASHLLSPEPLPWPEQRSSLTALQYITGSVTADPFLGLLLRTHATTLEEVAFDGALEELPVALLVNMPRLRSLDCRSQDGVSQLQALPSLESISLYVHDDGAWSPGVLDYLRQAPKLRSVTFEGPQAHIDIVAPLRALAESPCANTLQSLSLHCKLDMFELVASTPPQFPSLQTLELHIKDAGPFDTFLRAVSSSTAPCLTELRLAPGGCPHAFLHGPALLDLLARNPRLHFRILSAALRSCACQWCAWGCHVELRGTALRRAFAGHARTTDCPKDCFRWRPWLLE</sequence>
<feature type="domain" description="F-box" evidence="1">
    <location>
        <begin position="88"/>
        <end position="134"/>
    </location>
</feature>
<dbReference type="KEGG" id="tpal:117654269"/>
<dbReference type="InterPro" id="IPR001810">
    <property type="entry name" value="F-box_dom"/>
</dbReference>
<dbReference type="Pfam" id="PF12937">
    <property type="entry name" value="F-box-like"/>
    <property type="match status" value="1"/>
</dbReference>
<dbReference type="GeneID" id="117654269"/>
<dbReference type="SUPFAM" id="SSF81383">
    <property type="entry name" value="F-box domain"/>
    <property type="match status" value="1"/>
</dbReference>
<dbReference type="InterPro" id="IPR032675">
    <property type="entry name" value="LRR_dom_sf"/>
</dbReference>
<dbReference type="AlphaFoldDB" id="A0A6P9AM19"/>
<dbReference type="Proteomes" id="UP000515158">
    <property type="component" value="Unplaced"/>
</dbReference>
<dbReference type="OrthoDB" id="8246423at2759"/>
<accession>A0A6P9AM19</accession>
<evidence type="ECO:0000313" key="3">
    <source>
        <dbReference type="RefSeq" id="XP_034256616.1"/>
    </source>
</evidence>
<evidence type="ECO:0000313" key="2">
    <source>
        <dbReference type="Proteomes" id="UP000515158"/>
    </source>
</evidence>
<gene>
    <name evidence="3" type="primary">LOC117654269</name>
</gene>
<dbReference type="Gene3D" id="1.20.1280.50">
    <property type="match status" value="1"/>
</dbReference>
<name>A0A6P9AM19_THRPL</name>
<dbReference type="InterPro" id="IPR036047">
    <property type="entry name" value="F-box-like_dom_sf"/>
</dbReference>
<dbReference type="RefSeq" id="XP_034256616.1">
    <property type="nucleotide sequence ID" value="XM_034400725.1"/>
</dbReference>
<dbReference type="SUPFAM" id="SSF52047">
    <property type="entry name" value="RNI-like"/>
    <property type="match status" value="1"/>
</dbReference>
<dbReference type="Gene3D" id="3.80.10.10">
    <property type="entry name" value="Ribonuclease Inhibitor"/>
    <property type="match status" value="1"/>
</dbReference>
<proteinExistence type="predicted"/>